<feature type="transmembrane region" description="Helical" evidence="6">
    <location>
        <begin position="577"/>
        <end position="597"/>
    </location>
</feature>
<accession>A0A5B8KUR8</accession>
<dbReference type="Gene3D" id="1.20.1640.10">
    <property type="entry name" value="Multidrug efflux transporter AcrB transmembrane domain"/>
    <property type="match status" value="2"/>
</dbReference>
<feature type="transmembrane region" description="Helical" evidence="6">
    <location>
        <begin position="617"/>
        <end position="641"/>
    </location>
</feature>
<feature type="transmembrane region" description="Helical" evidence="6">
    <location>
        <begin position="678"/>
        <end position="700"/>
    </location>
</feature>
<dbReference type="Pfam" id="PF03176">
    <property type="entry name" value="MMPL"/>
    <property type="match status" value="2"/>
</dbReference>
<evidence type="ECO:0000256" key="5">
    <source>
        <dbReference type="ARBA" id="ARBA00023136"/>
    </source>
</evidence>
<protein>
    <submittedName>
        <fullName evidence="8">MMPL family transporter</fullName>
    </submittedName>
</protein>
<feature type="transmembrane region" description="Helical" evidence="6">
    <location>
        <begin position="242"/>
        <end position="266"/>
    </location>
</feature>
<dbReference type="InterPro" id="IPR004869">
    <property type="entry name" value="MMPL_dom"/>
</dbReference>
<feature type="transmembrane region" description="Helical" evidence="6">
    <location>
        <begin position="342"/>
        <end position="365"/>
    </location>
</feature>
<dbReference type="Proteomes" id="UP000321389">
    <property type="component" value="Chromosome"/>
</dbReference>
<dbReference type="RefSeq" id="WP_167812889.1">
    <property type="nucleotide sequence ID" value="NZ_CP042301.2"/>
</dbReference>
<evidence type="ECO:0000256" key="4">
    <source>
        <dbReference type="ARBA" id="ARBA00022989"/>
    </source>
</evidence>
<feature type="transmembrane region" description="Helical" evidence="6">
    <location>
        <begin position="316"/>
        <end position="336"/>
    </location>
</feature>
<feature type="domain" description="SSD" evidence="7">
    <location>
        <begin position="250"/>
        <end position="367"/>
    </location>
</feature>
<keyword evidence="3 6" id="KW-0812">Transmembrane</keyword>
<feature type="transmembrane region" description="Helical" evidence="6">
    <location>
        <begin position="216"/>
        <end position="235"/>
    </location>
</feature>
<sequence length="731" mass="76272">MKKFAMDRIGEAVTGHLRPVALACAAITAVALAALATGLTFNGSVTDILKVDTPVYNALAAVERDFHRFSTDEVLVVEAGDFGTPDAYAALEEFVSELQLVEGIEATISVFSLPGPGSGAEPWLGTEVANALPPDQRLDRFLAGQPLAADLMAADRTMTLVVLMIGQKHQHETVLSASSRAEIEVIATSYAPALSVGFAGLGEIHRSIERALKSDTLLLATVSVSLCVLLALLIFRSWRAALTCAVPPIVGVIWFFGFAAFAGVTIDTITTIIPTLLIVVGFADAVHLYFAILRARDSGLESPAAIREAVAETGPACFLTSLTTAVACLGIGLAGSATLDTFAWAGFAGMFIQLAAVIALVPILASLLLPREPEKKPAATALFAALSGAATALIAYRRAIVAGSVVLFALLAYAQSQLESGFRFSEHLQEGSALAEVEDRLASRGLGSGQIFVVVADTGAKTGFDAADTGRLIEAARAVFPDADEETASRLFPDAEQINRLAEEGHPLLRRYVARDGSRYLLPVPLDLSLTSNQIVAEAEAIRDRLADAGLSDVTDLVGLPLLSAYEVPGMIADLQLGFYAALLLVVIVLVVATGSLRMGLASLVPNLIPILGVEAWLYLTTGQLSMTAAVAFTIAFGIAVDNSIHLVNRYQRASAAGTAAPLALAIRDTASPIAASTLLLVAGLGVTQISSLPSVAVFGELVSGSLVLALFSSLFLLPGFVSLLAAPEKS</sequence>
<name>A0A5B8KUR8_9HYPH</name>
<dbReference type="PROSITE" id="PS50156">
    <property type="entry name" value="SSD"/>
    <property type="match status" value="2"/>
</dbReference>
<dbReference type="PANTHER" id="PTHR33406">
    <property type="entry name" value="MEMBRANE PROTEIN MJ1562-RELATED"/>
    <property type="match status" value="1"/>
</dbReference>
<evidence type="ECO:0000259" key="7">
    <source>
        <dbReference type="PROSITE" id="PS50156"/>
    </source>
</evidence>
<evidence type="ECO:0000256" key="6">
    <source>
        <dbReference type="SAM" id="Phobius"/>
    </source>
</evidence>
<feature type="transmembrane region" description="Helical" evidence="6">
    <location>
        <begin position="377"/>
        <end position="394"/>
    </location>
</feature>
<keyword evidence="5 6" id="KW-0472">Membrane</keyword>
<evidence type="ECO:0000256" key="2">
    <source>
        <dbReference type="ARBA" id="ARBA00022475"/>
    </source>
</evidence>
<feature type="transmembrane region" description="Helical" evidence="6">
    <location>
        <begin position="706"/>
        <end position="727"/>
    </location>
</feature>
<dbReference type="AlphaFoldDB" id="A0A5B8KUR8"/>
<proteinExistence type="predicted"/>
<keyword evidence="4 6" id="KW-1133">Transmembrane helix</keyword>
<feature type="domain" description="SSD" evidence="7">
    <location>
        <begin position="600"/>
        <end position="724"/>
    </location>
</feature>
<comment type="subcellular location">
    <subcellularLocation>
        <location evidence="1">Cell membrane</location>
        <topology evidence="1">Multi-pass membrane protein</topology>
    </subcellularLocation>
</comment>
<evidence type="ECO:0000313" key="8">
    <source>
        <dbReference type="EMBL" id="QDY99353.2"/>
    </source>
</evidence>
<evidence type="ECO:0000313" key="9">
    <source>
        <dbReference type="Proteomes" id="UP000321389"/>
    </source>
</evidence>
<dbReference type="EMBL" id="CP042301">
    <property type="protein sequence ID" value="QDY99353.2"/>
    <property type="molecule type" value="Genomic_DNA"/>
</dbReference>
<evidence type="ECO:0000256" key="1">
    <source>
        <dbReference type="ARBA" id="ARBA00004651"/>
    </source>
</evidence>
<organism evidence="8 9">
    <name type="scientific">Nitratireductor mangrovi</name>
    <dbReference type="NCBI Taxonomy" id="2599600"/>
    <lineage>
        <taxon>Bacteria</taxon>
        <taxon>Pseudomonadati</taxon>
        <taxon>Pseudomonadota</taxon>
        <taxon>Alphaproteobacteria</taxon>
        <taxon>Hyphomicrobiales</taxon>
        <taxon>Phyllobacteriaceae</taxon>
        <taxon>Nitratireductor</taxon>
    </lineage>
</organism>
<reference evidence="8" key="1">
    <citation type="submission" date="2020-04" db="EMBL/GenBank/DDBJ databases">
        <title>Nitratireductor sp. nov. isolated from mangrove soil.</title>
        <authorList>
            <person name="Ye Y."/>
        </authorList>
    </citation>
    <scope>NUCLEOTIDE SEQUENCE</scope>
    <source>
        <strain evidence="8">SY7</strain>
    </source>
</reference>
<keyword evidence="2" id="KW-1003">Cell membrane</keyword>
<keyword evidence="9" id="KW-1185">Reference proteome</keyword>
<dbReference type="InterPro" id="IPR050545">
    <property type="entry name" value="Mycobact_MmpL"/>
</dbReference>
<dbReference type="KEGG" id="niy:FQ775_02625"/>
<gene>
    <name evidence="8" type="ORF">FQ775_02625</name>
</gene>
<evidence type="ECO:0000256" key="3">
    <source>
        <dbReference type="ARBA" id="ARBA00022692"/>
    </source>
</evidence>
<dbReference type="PANTHER" id="PTHR33406:SF12">
    <property type="entry name" value="BLR2997 PROTEIN"/>
    <property type="match status" value="1"/>
</dbReference>
<dbReference type="GO" id="GO:0005886">
    <property type="term" value="C:plasma membrane"/>
    <property type="evidence" value="ECO:0007669"/>
    <property type="project" value="UniProtKB-SubCell"/>
</dbReference>
<dbReference type="SUPFAM" id="SSF82866">
    <property type="entry name" value="Multidrug efflux transporter AcrB transmembrane domain"/>
    <property type="match status" value="2"/>
</dbReference>
<dbReference type="InterPro" id="IPR000731">
    <property type="entry name" value="SSD"/>
</dbReference>
<feature type="transmembrane region" description="Helical" evidence="6">
    <location>
        <begin position="272"/>
        <end position="295"/>
    </location>
</feature>